<dbReference type="Proteomes" id="UP001317629">
    <property type="component" value="Plasmid pSS37A-Re-1"/>
</dbReference>
<dbReference type="InterPro" id="IPR051446">
    <property type="entry name" value="HTH_trans_reg/aminotransferase"/>
</dbReference>
<dbReference type="EMBL" id="AP027143">
    <property type="protein sequence ID" value="BDV36200.1"/>
    <property type="molecule type" value="Genomic_DNA"/>
</dbReference>
<dbReference type="Pfam" id="PF00392">
    <property type="entry name" value="GntR"/>
    <property type="match status" value="1"/>
</dbReference>
<keyword evidence="4" id="KW-0238">DNA-binding</keyword>
<keyword evidence="9" id="KW-1185">Reference proteome</keyword>
<dbReference type="InterPro" id="IPR015424">
    <property type="entry name" value="PyrdxlP-dep_Trfase"/>
</dbReference>
<evidence type="ECO:0000259" key="7">
    <source>
        <dbReference type="PROSITE" id="PS50949"/>
    </source>
</evidence>
<evidence type="ECO:0000256" key="3">
    <source>
        <dbReference type="ARBA" id="ARBA00023015"/>
    </source>
</evidence>
<reference evidence="8 9" key="1">
    <citation type="journal article" date="2023" name="Int. J. Syst. Evol. Microbiol.">
        <title>Methylocystis iwaonis sp. nov., a type II methane-oxidizing bacterium from surface soil of a rice paddy field in Japan, and emended description of the genus Methylocystis (ex Whittenbury et al. 1970) Bowman et al. 1993.</title>
        <authorList>
            <person name="Kaise H."/>
            <person name="Sawadogo J.B."/>
            <person name="Alam M.S."/>
            <person name="Ueno C."/>
            <person name="Dianou D."/>
            <person name="Shinjo R."/>
            <person name="Asakawa S."/>
        </authorList>
    </citation>
    <scope>NUCLEOTIDE SEQUENCE [LARGE SCALE GENOMIC DNA]</scope>
    <source>
        <strain evidence="8 9">SS37A-Re</strain>
    </source>
</reference>
<dbReference type="Gene3D" id="1.10.10.10">
    <property type="entry name" value="Winged helix-like DNA-binding domain superfamily/Winged helix DNA-binding domain"/>
    <property type="match status" value="1"/>
</dbReference>
<proteinExistence type="inferred from homology"/>
<sequence>MTGKQQYWLPQIENAGKPVYLEIADAIERDVESGRLAVSARLPPQRYVADKLGVNLATVARAYTEAQQRGLIDSRVGQGTFVRRPAERRTATPPRSPIRGDMLMNMPPEPYAPALLERMQAGIEGLDDLPSLLRYQEFGGSPEARAAGARWLSPRLGDLALERLLVFPGAQASLLCVLSGFTQPGDVVCCEELTYPGFKSLAQQFGLRLVGLPLDDEGIDASAFATACNDAAVKLLYMNPTLLNPTTTTTSKKRREALIKVARAQGVMILEDDAYGALPLESLPSFARLAPDITFHVSSLAKCVGAGLRVAYMSVPEGRHAARLMSALSMTNVFASPITTAIATRWIEEGVASAALEGIRSETRARQELVARTLPVGSYVSDPEAFHLWLRLPQGWNRHAFESHLRGLGVSVAVSDAFAVTSAPPEAVRLCLGGPASRSDVQTSLAILADSLAPRPLMASMVI</sequence>
<dbReference type="PANTHER" id="PTHR46577">
    <property type="entry name" value="HTH-TYPE TRANSCRIPTIONAL REGULATORY PROTEIN GABR"/>
    <property type="match status" value="1"/>
</dbReference>
<dbReference type="InterPro" id="IPR036390">
    <property type="entry name" value="WH_DNA-bd_sf"/>
</dbReference>
<dbReference type="SMART" id="SM00345">
    <property type="entry name" value="HTH_GNTR"/>
    <property type="match status" value="1"/>
</dbReference>
<dbReference type="InterPro" id="IPR015421">
    <property type="entry name" value="PyrdxlP-dep_Trfase_major"/>
</dbReference>
<evidence type="ECO:0000313" key="9">
    <source>
        <dbReference type="Proteomes" id="UP001317629"/>
    </source>
</evidence>
<dbReference type="InterPro" id="IPR015422">
    <property type="entry name" value="PyrdxlP-dep_Trfase_small"/>
</dbReference>
<feature type="region of interest" description="Disordered" evidence="6">
    <location>
        <begin position="85"/>
        <end position="104"/>
    </location>
</feature>
<evidence type="ECO:0000256" key="1">
    <source>
        <dbReference type="ARBA" id="ARBA00005384"/>
    </source>
</evidence>
<geneLocation type="plasmid" evidence="8 9">
    <name>pSS37A-Re-1</name>
</geneLocation>
<dbReference type="Gene3D" id="3.40.640.10">
    <property type="entry name" value="Type I PLP-dependent aspartate aminotransferase-like (Major domain)"/>
    <property type="match status" value="1"/>
</dbReference>
<evidence type="ECO:0000256" key="6">
    <source>
        <dbReference type="SAM" id="MobiDB-lite"/>
    </source>
</evidence>
<dbReference type="PANTHER" id="PTHR46577:SF1">
    <property type="entry name" value="HTH-TYPE TRANSCRIPTIONAL REGULATORY PROTEIN GABR"/>
    <property type="match status" value="1"/>
</dbReference>
<evidence type="ECO:0000256" key="5">
    <source>
        <dbReference type="ARBA" id="ARBA00023163"/>
    </source>
</evidence>
<name>A0ABM8EDV7_9HYPH</name>
<evidence type="ECO:0000256" key="4">
    <source>
        <dbReference type="ARBA" id="ARBA00023125"/>
    </source>
</evidence>
<dbReference type="InterPro" id="IPR004839">
    <property type="entry name" value="Aminotransferase_I/II_large"/>
</dbReference>
<dbReference type="Pfam" id="PF00155">
    <property type="entry name" value="Aminotran_1_2"/>
    <property type="match status" value="1"/>
</dbReference>
<dbReference type="SUPFAM" id="SSF46785">
    <property type="entry name" value="Winged helix' DNA-binding domain"/>
    <property type="match status" value="1"/>
</dbReference>
<evidence type="ECO:0000256" key="2">
    <source>
        <dbReference type="ARBA" id="ARBA00022898"/>
    </source>
</evidence>
<dbReference type="SUPFAM" id="SSF53383">
    <property type="entry name" value="PLP-dependent transferases"/>
    <property type="match status" value="1"/>
</dbReference>
<keyword evidence="2" id="KW-0663">Pyridoxal phosphate</keyword>
<organism evidence="8 9">
    <name type="scientific">Methylocystis iwaonis</name>
    <dbReference type="NCBI Taxonomy" id="2885079"/>
    <lineage>
        <taxon>Bacteria</taxon>
        <taxon>Pseudomonadati</taxon>
        <taxon>Pseudomonadota</taxon>
        <taxon>Alphaproteobacteria</taxon>
        <taxon>Hyphomicrobiales</taxon>
        <taxon>Methylocystaceae</taxon>
        <taxon>Methylocystis</taxon>
    </lineage>
</organism>
<dbReference type="CDD" id="cd00609">
    <property type="entry name" value="AAT_like"/>
    <property type="match status" value="1"/>
</dbReference>
<keyword evidence="3" id="KW-0805">Transcription regulation</keyword>
<dbReference type="RefSeq" id="WP_281932137.1">
    <property type="nucleotide sequence ID" value="NZ_AP027143.1"/>
</dbReference>
<keyword evidence="5" id="KW-0804">Transcription</keyword>
<dbReference type="InterPro" id="IPR000524">
    <property type="entry name" value="Tscrpt_reg_HTH_GntR"/>
</dbReference>
<dbReference type="InterPro" id="IPR036388">
    <property type="entry name" value="WH-like_DNA-bd_sf"/>
</dbReference>
<protein>
    <submittedName>
        <fullName evidence="8">GntR family transcriptional regulator</fullName>
    </submittedName>
</protein>
<dbReference type="Gene3D" id="3.90.1150.10">
    <property type="entry name" value="Aspartate Aminotransferase, domain 1"/>
    <property type="match status" value="1"/>
</dbReference>
<gene>
    <name evidence="8" type="ORF">SS37A_37300</name>
</gene>
<dbReference type="CDD" id="cd07377">
    <property type="entry name" value="WHTH_GntR"/>
    <property type="match status" value="1"/>
</dbReference>
<feature type="domain" description="HTH gntR-type" evidence="7">
    <location>
        <begin position="17"/>
        <end position="85"/>
    </location>
</feature>
<accession>A0ABM8EDV7</accession>
<dbReference type="PROSITE" id="PS50949">
    <property type="entry name" value="HTH_GNTR"/>
    <property type="match status" value="1"/>
</dbReference>
<evidence type="ECO:0000313" key="8">
    <source>
        <dbReference type="EMBL" id="BDV36200.1"/>
    </source>
</evidence>
<comment type="similarity">
    <text evidence="1">In the C-terminal section; belongs to the class-I pyridoxal-phosphate-dependent aminotransferase family.</text>
</comment>
<keyword evidence="8" id="KW-0614">Plasmid</keyword>